<dbReference type="Proteomes" id="UP000319449">
    <property type="component" value="Unassembled WGS sequence"/>
</dbReference>
<evidence type="ECO:0000256" key="6">
    <source>
        <dbReference type="ARBA" id="ARBA00022679"/>
    </source>
</evidence>
<evidence type="ECO:0000256" key="2">
    <source>
        <dbReference type="ARBA" id="ARBA00004651"/>
    </source>
</evidence>
<dbReference type="PROSITE" id="PS50112">
    <property type="entry name" value="PAS"/>
    <property type="match status" value="1"/>
</dbReference>
<sequence length="743" mass="81838">MKLVKTLKQALVINSLFVALLPMLGVGFVSYKLFERDFLEDVGSENMALAKILAREASDYLSLFREQVTAIARTDRCSDTAVSPGYSVAGKPDVLCLARRDGTSPLFDKMGERFGLAHFAGDNELFGKGRPAPHHWSDVFVSVTTGLPAVSLAVSVDDDRSVVGSVGLQRLDSMVMRVTKDQRYAYIVDRQGRLVSHPDATLVRKRYDGSNLSVIKNGLMGKYGTYRYTFQGTDRIASITVIPETGWLLAVAQPVEQAFAPLRKVKVAFAVGLGATVLLALISALWSLKHLLRPLDTLGRNAQLITAGDYGLKTQTSGFEELDLLADRFILMAEAVDQREEELKHRNEELTMTEEELRQQMDESMRGHDELCKAHLALQTVVDASPVAISCLGLDGTVVLWNPAAEKTFGWQAAEVLGKLSPLILPEKQDESPQVLQEVLRDGVVVDREIQRVRKSGETIDLRLSGTALRGGDGVPYGILALYDDITERKRAEEEILILNAELEQRVAARTVQLEAANRELESFCYAVSHDLRAPLRHIDGFSHALIEDCGALLPAEGRDDLERVRRATARMAQLIDDLLELSRMSRGEIQLETVDLSGMVREILGELANGYPDRSVEAVIAEGVQANADPRLIRVVMDNLLGNAWKYTSHHQFARIEFGTEKRNGVTVYYVRDDGAGFDMAYAEKLFGPFQRLHSVDEFEGTGVGLATVQRIIHRHGGSVWGEGALGAGATFSFTLPGFGIA</sequence>
<evidence type="ECO:0000256" key="1">
    <source>
        <dbReference type="ARBA" id="ARBA00000085"/>
    </source>
</evidence>
<evidence type="ECO:0000256" key="8">
    <source>
        <dbReference type="ARBA" id="ARBA00022777"/>
    </source>
</evidence>
<dbReference type="CDD" id="cd00130">
    <property type="entry name" value="PAS"/>
    <property type="match status" value="1"/>
</dbReference>
<dbReference type="InterPro" id="IPR050351">
    <property type="entry name" value="BphY/WalK/GraS-like"/>
</dbReference>
<protein>
    <recommendedName>
        <fullName evidence="3">histidine kinase</fullName>
        <ecNumber evidence="3">2.7.13.3</ecNumber>
    </recommendedName>
</protein>
<dbReference type="PANTHER" id="PTHR42878">
    <property type="entry name" value="TWO-COMPONENT HISTIDINE KINASE"/>
    <property type="match status" value="1"/>
</dbReference>
<dbReference type="PRINTS" id="PR00344">
    <property type="entry name" value="BCTRLSENSOR"/>
</dbReference>
<dbReference type="GO" id="GO:0005886">
    <property type="term" value="C:plasma membrane"/>
    <property type="evidence" value="ECO:0007669"/>
    <property type="project" value="UniProtKB-SubCell"/>
</dbReference>
<evidence type="ECO:0000256" key="3">
    <source>
        <dbReference type="ARBA" id="ARBA00012438"/>
    </source>
</evidence>
<evidence type="ECO:0000259" key="16">
    <source>
        <dbReference type="PROSITE" id="PS50885"/>
    </source>
</evidence>
<dbReference type="SMART" id="SM00091">
    <property type="entry name" value="PAS"/>
    <property type="match status" value="1"/>
</dbReference>
<keyword evidence="18" id="KW-1185">Reference proteome</keyword>
<dbReference type="InterPro" id="IPR036890">
    <property type="entry name" value="HATPase_C_sf"/>
</dbReference>
<dbReference type="FunFam" id="1.10.287.130:FF:000070">
    <property type="entry name" value="Histidine kinase sensor protein"/>
    <property type="match status" value="1"/>
</dbReference>
<dbReference type="GO" id="GO:0007234">
    <property type="term" value="P:osmosensory signaling via phosphorelay pathway"/>
    <property type="evidence" value="ECO:0007669"/>
    <property type="project" value="TreeGrafter"/>
</dbReference>
<dbReference type="SMART" id="SM00387">
    <property type="entry name" value="HATPase_c"/>
    <property type="match status" value="1"/>
</dbReference>
<evidence type="ECO:0000256" key="7">
    <source>
        <dbReference type="ARBA" id="ARBA00022692"/>
    </source>
</evidence>
<dbReference type="InterPro" id="IPR013656">
    <property type="entry name" value="PAS_4"/>
</dbReference>
<evidence type="ECO:0000313" key="18">
    <source>
        <dbReference type="Proteomes" id="UP000319449"/>
    </source>
</evidence>
<evidence type="ECO:0000256" key="12">
    <source>
        <dbReference type="SAM" id="Phobius"/>
    </source>
</evidence>
<evidence type="ECO:0000313" key="17">
    <source>
        <dbReference type="EMBL" id="TWJ19230.1"/>
    </source>
</evidence>
<feature type="domain" description="PAC" evidence="15">
    <location>
        <begin position="446"/>
        <end position="498"/>
    </location>
</feature>
<dbReference type="Gene3D" id="3.30.565.10">
    <property type="entry name" value="Histidine kinase-like ATPase, C-terminal domain"/>
    <property type="match status" value="1"/>
</dbReference>
<organism evidence="17 18">
    <name type="scientific">Geobacter argillaceus</name>
    <dbReference type="NCBI Taxonomy" id="345631"/>
    <lineage>
        <taxon>Bacteria</taxon>
        <taxon>Pseudomonadati</taxon>
        <taxon>Thermodesulfobacteriota</taxon>
        <taxon>Desulfuromonadia</taxon>
        <taxon>Geobacterales</taxon>
        <taxon>Geobacteraceae</taxon>
        <taxon>Geobacter</taxon>
    </lineage>
</organism>
<feature type="domain" description="Histidine kinase" evidence="13">
    <location>
        <begin position="527"/>
        <end position="741"/>
    </location>
</feature>
<dbReference type="InterPro" id="IPR035965">
    <property type="entry name" value="PAS-like_dom_sf"/>
</dbReference>
<feature type="transmembrane region" description="Helical" evidence="12">
    <location>
        <begin position="12"/>
        <end position="31"/>
    </location>
</feature>
<dbReference type="Gene3D" id="1.10.287.130">
    <property type="match status" value="1"/>
</dbReference>
<dbReference type="SUPFAM" id="SSF55874">
    <property type="entry name" value="ATPase domain of HSP90 chaperone/DNA topoisomerase II/histidine kinase"/>
    <property type="match status" value="1"/>
</dbReference>
<dbReference type="PROSITE" id="PS50885">
    <property type="entry name" value="HAMP"/>
    <property type="match status" value="1"/>
</dbReference>
<dbReference type="InterPro" id="IPR000014">
    <property type="entry name" value="PAS"/>
</dbReference>
<dbReference type="InterPro" id="IPR003594">
    <property type="entry name" value="HATPase_dom"/>
</dbReference>
<comment type="catalytic activity">
    <reaction evidence="1">
        <text>ATP + protein L-histidine = ADP + protein N-phospho-L-histidine.</text>
        <dbReference type="EC" id="2.7.13.3"/>
    </reaction>
</comment>
<dbReference type="InterPro" id="IPR005467">
    <property type="entry name" value="His_kinase_dom"/>
</dbReference>
<feature type="coiled-coil region" evidence="11">
    <location>
        <begin position="333"/>
        <end position="363"/>
    </location>
</feature>
<evidence type="ECO:0000259" key="15">
    <source>
        <dbReference type="PROSITE" id="PS50113"/>
    </source>
</evidence>
<dbReference type="Pfam" id="PF02518">
    <property type="entry name" value="HATPase_c"/>
    <property type="match status" value="1"/>
</dbReference>
<comment type="caution">
    <text evidence="17">The sequence shown here is derived from an EMBL/GenBank/DDBJ whole genome shotgun (WGS) entry which is preliminary data.</text>
</comment>
<dbReference type="RefSeq" id="WP_211360527.1">
    <property type="nucleotide sequence ID" value="NZ_VLLN01000010.1"/>
</dbReference>
<dbReference type="NCBIfam" id="TIGR00229">
    <property type="entry name" value="sensory_box"/>
    <property type="match status" value="1"/>
</dbReference>
<dbReference type="InterPro" id="IPR036097">
    <property type="entry name" value="HisK_dim/P_sf"/>
</dbReference>
<dbReference type="InterPro" id="IPR033479">
    <property type="entry name" value="dCache_1"/>
</dbReference>
<keyword evidence="10 12" id="KW-0472">Membrane</keyword>
<keyword evidence="4" id="KW-1003">Cell membrane</keyword>
<dbReference type="PROSITE" id="PS50109">
    <property type="entry name" value="HIS_KIN"/>
    <property type="match status" value="1"/>
</dbReference>
<dbReference type="PANTHER" id="PTHR42878:SF15">
    <property type="entry name" value="BACTERIOPHYTOCHROME"/>
    <property type="match status" value="1"/>
</dbReference>
<dbReference type="CDD" id="cd12912">
    <property type="entry name" value="PDC2_MCP_like"/>
    <property type="match status" value="1"/>
</dbReference>
<evidence type="ECO:0000259" key="13">
    <source>
        <dbReference type="PROSITE" id="PS50109"/>
    </source>
</evidence>
<gene>
    <name evidence="17" type="ORF">JN12_01921</name>
</gene>
<dbReference type="InterPro" id="IPR003660">
    <property type="entry name" value="HAMP_dom"/>
</dbReference>
<dbReference type="InterPro" id="IPR000700">
    <property type="entry name" value="PAS-assoc_C"/>
</dbReference>
<dbReference type="SMART" id="SM00086">
    <property type="entry name" value="PAC"/>
    <property type="match status" value="1"/>
</dbReference>
<evidence type="ECO:0000256" key="5">
    <source>
        <dbReference type="ARBA" id="ARBA00022553"/>
    </source>
</evidence>
<dbReference type="GO" id="GO:0030295">
    <property type="term" value="F:protein kinase activator activity"/>
    <property type="evidence" value="ECO:0007669"/>
    <property type="project" value="TreeGrafter"/>
</dbReference>
<feature type="domain" description="HAMP" evidence="16">
    <location>
        <begin position="289"/>
        <end position="341"/>
    </location>
</feature>
<evidence type="ECO:0000256" key="4">
    <source>
        <dbReference type="ARBA" id="ARBA00022475"/>
    </source>
</evidence>
<keyword evidence="11" id="KW-0175">Coiled coil</keyword>
<dbReference type="Gene3D" id="6.10.340.10">
    <property type="match status" value="1"/>
</dbReference>
<dbReference type="CDD" id="cd00082">
    <property type="entry name" value="HisKA"/>
    <property type="match status" value="1"/>
</dbReference>
<keyword evidence="9 12" id="KW-1133">Transmembrane helix</keyword>
<dbReference type="PROSITE" id="PS50113">
    <property type="entry name" value="PAC"/>
    <property type="match status" value="1"/>
</dbReference>
<comment type="subcellular location">
    <subcellularLocation>
        <location evidence="2">Cell membrane</location>
        <topology evidence="2">Multi-pass membrane protein</topology>
    </subcellularLocation>
</comment>
<dbReference type="Pfam" id="PF08448">
    <property type="entry name" value="PAS_4"/>
    <property type="match status" value="1"/>
</dbReference>
<keyword evidence="5" id="KW-0597">Phosphoprotein</keyword>
<evidence type="ECO:0000256" key="9">
    <source>
        <dbReference type="ARBA" id="ARBA00022989"/>
    </source>
</evidence>
<keyword evidence="6" id="KW-0808">Transferase</keyword>
<reference evidence="17 18" key="1">
    <citation type="submission" date="2019-07" db="EMBL/GenBank/DDBJ databases">
        <title>Genomic Encyclopedia of Archaeal and Bacterial Type Strains, Phase II (KMG-II): from individual species to whole genera.</title>
        <authorList>
            <person name="Goeker M."/>
        </authorList>
    </citation>
    <scope>NUCLEOTIDE SEQUENCE [LARGE SCALE GENOMIC DNA]</scope>
    <source>
        <strain evidence="17 18">ATCC BAA-1139</strain>
    </source>
</reference>
<dbReference type="InterPro" id="IPR001610">
    <property type="entry name" value="PAC"/>
</dbReference>
<evidence type="ECO:0000256" key="10">
    <source>
        <dbReference type="ARBA" id="ARBA00023136"/>
    </source>
</evidence>
<dbReference type="SUPFAM" id="SSF47384">
    <property type="entry name" value="Homodimeric domain of signal transducing histidine kinase"/>
    <property type="match status" value="1"/>
</dbReference>
<dbReference type="EC" id="2.7.13.3" evidence="3"/>
<dbReference type="InterPro" id="IPR003661">
    <property type="entry name" value="HisK_dim/P_dom"/>
</dbReference>
<dbReference type="Gene3D" id="3.30.450.20">
    <property type="entry name" value="PAS domain"/>
    <property type="match status" value="2"/>
</dbReference>
<evidence type="ECO:0000256" key="11">
    <source>
        <dbReference type="SAM" id="Coils"/>
    </source>
</evidence>
<feature type="domain" description="PAS" evidence="14">
    <location>
        <begin position="374"/>
        <end position="443"/>
    </location>
</feature>
<name>A0A562VMU7_9BACT</name>
<proteinExistence type="predicted"/>
<keyword evidence="8" id="KW-0418">Kinase</keyword>
<keyword evidence="7 12" id="KW-0812">Transmembrane</keyword>
<dbReference type="Pfam" id="PF02743">
    <property type="entry name" value="dCache_1"/>
    <property type="match status" value="1"/>
</dbReference>
<dbReference type="Pfam" id="PF00512">
    <property type="entry name" value="HisKA"/>
    <property type="match status" value="1"/>
</dbReference>
<dbReference type="FunFam" id="3.30.565.10:FF:000006">
    <property type="entry name" value="Sensor histidine kinase WalK"/>
    <property type="match status" value="1"/>
</dbReference>
<accession>A0A562VMU7</accession>
<feature type="transmembrane region" description="Helical" evidence="12">
    <location>
        <begin position="267"/>
        <end position="288"/>
    </location>
</feature>
<dbReference type="GO" id="GO:0000156">
    <property type="term" value="F:phosphorelay response regulator activity"/>
    <property type="evidence" value="ECO:0007669"/>
    <property type="project" value="TreeGrafter"/>
</dbReference>
<evidence type="ECO:0000259" key="14">
    <source>
        <dbReference type="PROSITE" id="PS50112"/>
    </source>
</evidence>
<dbReference type="SMART" id="SM00388">
    <property type="entry name" value="HisKA"/>
    <property type="match status" value="1"/>
</dbReference>
<dbReference type="InterPro" id="IPR004358">
    <property type="entry name" value="Sig_transdc_His_kin-like_C"/>
</dbReference>
<dbReference type="SUPFAM" id="SSF55785">
    <property type="entry name" value="PYP-like sensor domain (PAS domain)"/>
    <property type="match status" value="1"/>
</dbReference>
<dbReference type="GO" id="GO:0000155">
    <property type="term" value="F:phosphorelay sensor kinase activity"/>
    <property type="evidence" value="ECO:0007669"/>
    <property type="project" value="InterPro"/>
</dbReference>
<dbReference type="AlphaFoldDB" id="A0A562VMU7"/>
<dbReference type="EMBL" id="VLLN01000010">
    <property type="protein sequence ID" value="TWJ19230.1"/>
    <property type="molecule type" value="Genomic_DNA"/>
</dbReference>